<dbReference type="HOGENOM" id="CLU_435523_0_0_1"/>
<dbReference type="OrthoDB" id="417891at2759"/>
<dbReference type="AlphaFoldDB" id="G4T5L7"/>
<gene>
    <name evidence="3" type="ORF">PIIN_00272</name>
</gene>
<protein>
    <submittedName>
        <fullName evidence="3">Related to short-chain alcohol dehydrogenase</fullName>
    </submittedName>
</protein>
<reference evidence="3 4" key="1">
    <citation type="journal article" date="2011" name="PLoS Pathog.">
        <title>Endophytic Life Strategies Decoded by Genome and Transcriptome Analyses of the Mutualistic Root Symbiont Piriformospora indica.</title>
        <authorList>
            <person name="Zuccaro A."/>
            <person name="Lahrmann U."/>
            <person name="Guldener U."/>
            <person name="Langen G."/>
            <person name="Pfiffi S."/>
            <person name="Biedenkopf D."/>
            <person name="Wong P."/>
            <person name="Samans B."/>
            <person name="Grimm C."/>
            <person name="Basiewicz M."/>
            <person name="Murat C."/>
            <person name="Martin F."/>
            <person name="Kogel K.H."/>
        </authorList>
    </citation>
    <scope>NUCLEOTIDE SEQUENCE [LARGE SCALE GENOMIC DNA]</scope>
    <source>
        <strain evidence="3 4">DSM 11827</strain>
    </source>
</reference>
<evidence type="ECO:0000256" key="1">
    <source>
        <dbReference type="ARBA" id="ARBA00006484"/>
    </source>
</evidence>
<dbReference type="PANTHER" id="PTHR43180:SF63">
    <property type="entry name" value="DEHYDROGENASE_REDUCTASE FAMILY PROTEIN, PUTATIVE (AFU_ORTHOLOGUE AFUA_6G03520)-RELATED"/>
    <property type="match status" value="1"/>
</dbReference>
<dbReference type="FunFam" id="3.40.50.720:FF:000084">
    <property type="entry name" value="Short-chain dehydrogenase reductase"/>
    <property type="match status" value="1"/>
</dbReference>
<dbReference type="SUPFAM" id="SSF51735">
    <property type="entry name" value="NAD(P)-binding Rossmann-fold domains"/>
    <property type="match status" value="1"/>
</dbReference>
<sequence>MSIPPPTTSSITRDLRHLFSSVTLRRAMLNPNPWQRRVWKQDHIKVVPDKDRIMKWNIVPGDFVRQIPDRFNQNDNPERYEVLSVDKWQNKVYLKGTRYKTEAKAKWVPYSKLQLWIGNLSLHEDGETTSVYATRIGSTNLKYNYRKKRFEWVRYAEATSPPMPFAEKRRIPWPKEKQPPYRAKQNKYYDTEADNALDKTWLPFVPQGKVSTFNEESYIGDLFTNKDLPSQWQASIPMEHIIASELTNPHSRARRQERWQERLAMLERSKQEYVKLELADLKGRRRQDAKADGVFRWKIAVRKYKARRNWQRWVRRGAKAKMEMRIKRRHRRSARKLRRLRMMKLKDAKNQVAIITGAGSGIGLESSLLFAQEGATVVLADINLGAADAAAALIAKRTPNAKTMVFKTDVSSEKDIKAAVDATVERFGRLDIMFNNAGIMHPQDDNAVTTEENIWDLTMNINVKGVWWGCKYAILAMRKNPTDESLGLRTGGSIINVASFVALMGAATPQLAYTASKGAVLAMTRELAMVHAREGIRLNSLCPGPLKTPLLMDFLNTPEKRDRRMVHIPMGRFGEAIEQAQAAVFLGSDESSYITGTDFKVDGGISSCYVTPLGEPVLAPPKNLSAAT</sequence>
<dbReference type="Gene3D" id="3.40.50.720">
    <property type="entry name" value="NAD(P)-binding Rossmann-like Domain"/>
    <property type="match status" value="1"/>
</dbReference>
<comment type="similarity">
    <text evidence="1">Belongs to the short-chain dehydrogenases/reductases (SDR) family.</text>
</comment>
<keyword evidence="2" id="KW-0560">Oxidoreductase</keyword>
<dbReference type="PRINTS" id="PR00080">
    <property type="entry name" value="SDRFAMILY"/>
</dbReference>
<dbReference type="Proteomes" id="UP000007148">
    <property type="component" value="Unassembled WGS sequence"/>
</dbReference>
<dbReference type="InterPro" id="IPR002347">
    <property type="entry name" value="SDR_fam"/>
</dbReference>
<proteinExistence type="inferred from homology"/>
<dbReference type="NCBIfam" id="NF005559">
    <property type="entry name" value="PRK07231.1"/>
    <property type="match status" value="1"/>
</dbReference>
<organism evidence="3 4">
    <name type="scientific">Serendipita indica (strain DSM 11827)</name>
    <name type="common">Root endophyte fungus</name>
    <name type="synonym">Piriformospora indica</name>
    <dbReference type="NCBI Taxonomy" id="1109443"/>
    <lineage>
        <taxon>Eukaryota</taxon>
        <taxon>Fungi</taxon>
        <taxon>Dikarya</taxon>
        <taxon>Basidiomycota</taxon>
        <taxon>Agaricomycotina</taxon>
        <taxon>Agaricomycetes</taxon>
        <taxon>Sebacinales</taxon>
        <taxon>Serendipitaceae</taxon>
        <taxon>Serendipita</taxon>
    </lineage>
</organism>
<keyword evidence="4" id="KW-1185">Reference proteome</keyword>
<evidence type="ECO:0000256" key="2">
    <source>
        <dbReference type="ARBA" id="ARBA00023002"/>
    </source>
</evidence>
<dbReference type="GO" id="GO:0016491">
    <property type="term" value="F:oxidoreductase activity"/>
    <property type="evidence" value="ECO:0007669"/>
    <property type="project" value="UniProtKB-KW"/>
</dbReference>
<dbReference type="STRING" id="1109443.G4T5L7"/>
<dbReference type="Pfam" id="PF13561">
    <property type="entry name" value="adh_short_C2"/>
    <property type="match status" value="1"/>
</dbReference>
<accession>G4T5L7</accession>
<dbReference type="CDD" id="cd05233">
    <property type="entry name" value="SDR_c"/>
    <property type="match status" value="1"/>
</dbReference>
<comment type="caution">
    <text evidence="3">The sequence shown here is derived from an EMBL/GenBank/DDBJ whole genome shotgun (WGS) entry which is preliminary data.</text>
</comment>
<name>G4T5L7_SERID</name>
<dbReference type="InterPro" id="IPR036291">
    <property type="entry name" value="NAD(P)-bd_dom_sf"/>
</dbReference>
<evidence type="ECO:0000313" key="4">
    <source>
        <dbReference type="Proteomes" id="UP000007148"/>
    </source>
</evidence>
<dbReference type="InParanoid" id="G4T5L7"/>
<dbReference type="PANTHER" id="PTHR43180">
    <property type="entry name" value="3-OXOACYL-(ACYL-CARRIER-PROTEIN) REDUCTASE (AFU_ORTHOLOGUE AFUA_6G11210)"/>
    <property type="match status" value="1"/>
</dbReference>
<dbReference type="PRINTS" id="PR00081">
    <property type="entry name" value="GDHRDH"/>
</dbReference>
<dbReference type="eggNOG" id="KOG0725">
    <property type="taxonomic scope" value="Eukaryota"/>
</dbReference>
<evidence type="ECO:0000313" key="3">
    <source>
        <dbReference type="EMBL" id="CCA66589.1"/>
    </source>
</evidence>
<dbReference type="EMBL" id="CAFZ01000003">
    <property type="protein sequence ID" value="CCA66589.1"/>
    <property type="molecule type" value="Genomic_DNA"/>
</dbReference>